<feature type="domain" description="DUF58" evidence="1">
    <location>
        <begin position="53"/>
        <end position="270"/>
    </location>
</feature>
<dbReference type="PANTHER" id="PTHR33608:SF12">
    <property type="entry name" value="DUF58 DOMAIN-CONTAINING PROTEIN"/>
    <property type="match status" value="1"/>
</dbReference>
<dbReference type="InterPro" id="IPR002881">
    <property type="entry name" value="DUF58"/>
</dbReference>
<protein>
    <recommendedName>
        <fullName evidence="1">DUF58 domain-containing protein</fullName>
    </recommendedName>
</protein>
<reference evidence="2 3" key="1">
    <citation type="submission" date="2017-02" db="EMBL/GenBank/DDBJ databases">
        <authorList>
            <person name="Peterson S.W."/>
        </authorList>
    </citation>
    <scope>NUCLEOTIDE SEQUENCE [LARGE SCALE GENOMIC DNA]</scope>
    <source>
        <strain evidence="2 3">ATCC 49788</strain>
    </source>
</reference>
<evidence type="ECO:0000313" key="2">
    <source>
        <dbReference type="EMBL" id="SKA74097.1"/>
    </source>
</evidence>
<dbReference type="Pfam" id="PF01882">
    <property type="entry name" value="DUF58"/>
    <property type="match status" value="1"/>
</dbReference>
<keyword evidence="3" id="KW-1185">Reference proteome</keyword>
<dbReference type="STRING" id="92487.SAMN02745130_01338"/>
<gene>
    <name evidence="2" type="ORF">SAMN02745130_01338</name>
</gene>
<dbReference type="EMBL" id="FUYB01000004">
    <property type="protein sequence ID" value="SKA74097.1"/>
    <property type="molecule type" value="Genomic_DNA"/>
</dbReference>
<evidence type="ECO:0000313" key="3">
    <source>
        <dbReference type="Proteomes" id="UP000190460"/>
    </source>
</evidence>
<dbReference type="RefSeq" id="WP_078921807.1">
    <property type="nucleotide sequence ID" value="NZ_FUYB01000004.1"/>
</dbReference>
<organism evidence="2 3">
    <name type="scientific">Thiothrix eikelboomii</name>
    <dbReference type="NCBI Taxonomy" id="92487"/>
    <lineage>
        <taxon>Bacteria</taxon>
        <taxon>Pseudomonadati</taxon>
        <taxon>Pseudomonadota</taxon>
        <taxon>Gammaproteobacteria</taxon>
        <taxon>Thiotrichales</taxon>
        <taxon>Thiotrichaceae</taxon>
        <taxon>Thiothrix</taxon>
    </lineage>
</organism>
<dbReference type="PANTHER" id="PTHR33608">
    <property type="entry name" value="BLL2464 PROTEIN"/>
    <property type="match status" value="1"/>
</dbReference>
<dbReference type="AlphaFoldDB" id="A0A1T4WA72"/>
<dbReference type="OrthoDB" id="9776116at2"/>
<accession>A0A1T4WA72</accession>
<dbReference type="Proteomes" id="UP000190460">
    <property type="component" value="Unassembled WGS sequence"/>
</dbReference>
<sequence>MRPGDGLVYSSLQSLIKLQTQVRTLNLAKRHVRARQVGLHRSVFKGRGMDFAESRPYQPGDDIRTIDWRVTARSGKVHTKIFQEEREKPVLIWLDLRPSMFFATQGRFKTVVAAETAGLLIWKTLSEGDRAGGVLQQANGHLEFKPSRSRSSVLGFMRALAEATQQDQSSLLSDTAVLQDSWRRLRRVTESGTQVFVISDFRQADPVALQQLAMIHRQASITLVLVRDPLENQLPPQGVLRVTDGKRSLWVNLKQKMWRRDYHERQRQAQVSLQEFARKHRIPLIQLSTRDTTNERLLKLVRGMR</sequence>
<proteinExistence type="predicted"/>
<name>A0A1T4WA72_9GAMM</name>
<evidence type="ECO:0000259" key="1">
    <source>
        <dbReference type="Pfam" id="PF01882"/>
    </source>
</evidence>